<dbReference type="EMBL" id="PZFK01000007">
    <property type="protein sequence ID" value="PTI30129.1"/>
    <property type="molecule type" value="Genomic_DNA"/>
</dbReference>
<gene>
    <name evidence="3" type="ORF">BU072_04330</name>
</gene>
<sequence>MTKKLLMISQNFYPELGSAANRMKMMFKAFKLKGSDPTMLTTEPTYPNQNLFDDDTYFTDHSLNELEKSKIIRMKMHGNKQNSNFVMRLVYYMEQYIRLKVFLKMHKEDYDIVYVSSPNIFLAWATLFFKQAKRPTYVLEIRDLWPDSVNGLKHINISLFMPLLKYLEKKMYNSADKIVINNEAFRAHIQNRLENKTPIFYLPNGISKSELVIEEKCEDFSVIYTGNIGYAQDVDKLISICKALNDKQIYVTAIVYGVQAAKFRQAVKDCAYIQIRKPMDRIDCLTEIAKHHVSLSILESSDVFMNVMPGKIIDSIGVGTPPISNISGPTEAIIQKYDLGFARKQASITTIVNEIETLKNDKQSLLNKENNAKKYRDEHLIWEDNIEKLITFLRKGDEDDKNIQN</sequence>
<evidence type="ECO:0000313" key="4">
    <source>
        <dbReference type="Proteomes" id="UP000241209"/>
    </source>
</evidence>
<dbReference type="Proteomes" id="UP000241209">
    <property type="component" value="Unassembled WGS sequence"/>
</dbReference>
<accession>A0A2T4PUU6</accession>
<evidence type="ECO:0000256" key="1">
    <source>
        <dbReference type="SAM" id="Coils"/>
    </source>
</evidence>
<feature type="coiled-coil region" evidence="1">
    <location>
        <begin position="348"/>
        <end position="378"/>
    </location>
</feature>
<proteinExistence type="predicted"/>
<evidence type="ECO:0000313" key="3">
    <source>
        <dbReference type="EMBL" id="PTI30129.1"/>
    </source>
</evidence>
<keyword evidence="3" id="KW-0808">Transferase</keyword>
<dbReference type="GO" id="GO:0016758">
    <property type="term" value="F:hexosyltransferase activity"/>
    <property type="evidence" value="ECO:0007669"/>
    <property type="project" value="TreeGrafter"/>
</dbReference>
<keyword evidence="1" id="KW-0175">Coiled coil</keyword>
<feature type="domain" description="Glycosyltransferase subfamily 4-like N-terminal" evidence="2">
    <location>
        <begin position="100"/>
        <end position="207"/>
    </location>
</feature>
<dbReference type="CDD" id="cd03794">
    <property type="entry name" value="GT4_WbuB-like"/>
    <property type="match status" value="1"/>
</dbReference>
<dbReference type="Gene3D" id="3.40.50.2000">
    <property type="entry name" value="Glycogen Phosphorylase B"/>
    <property type="match status" value="2"/>
</dbReference>
<protein>
    <submittedName>
        <fullName evidence="3">Glycosyltransferase WbuB</fullName>
    </submittedName>
</protein>
<dbReference type="RefSeq" id="WP_107556813.1">
    <property type="nucleotide sequence ID" value="NZ_CAURAE010000013.1"/>
</dbReference>
<dbReference type="STRING" id="1167632.GCA_000286335_00560"/>
<evidence type="ECO:0000259" key="2">
    <source>
        <dbReference type="Pfam" id="PF13439"/>
    </source>
</evidence>
<dbReference type="PANTHER" id="PTHR45947">
    <property type="entry name" value="SULFOQUINOVOSYL TRANSFERASE SQD2"/>
    <property type="match status" value="1"/>
</dbReference>
<reference evidence="3 4" key="1">
    <citation type="journal article" date="2016" name="Front. Microbiol.">
        <title>Comprehensive Phylogenetic Analysis of Bovine Non-aureus Staphylococci Species Based on Whole-Genome Sequencing.</title>
        <authorList>
            <person name="Naushad S."/>
            <person name="Barkema H.W."/>
            <person name="Luby C."/>
            <person name="Condas L.A."/>
            <person name="Nobrega D.B."/>
            <person name="Carson D.A."/>
            <person name="De Buck J."/>
        </authorList>
    </citation>
    <scope>NUCLEOTIDE SEQUENCE [LARGE SCALE GENOMIC DNA]</scope>
    <source>
        <strain evidence="3 4">SNUC 2204</strain>
    </source>
</reference>
<dbReference type="PANTHER" id="PTHR45947:SF3">
    <property type="entry name" value="SULFOQUINOVOSYL TRANSFERASE SQD2"/>
    <property type="match status" value="1"/>
</dbReference>
<comment type="caution">
    <text evidence="3">The sequence shown here is derived from an EMBL/GenBank/DDBJ whole genome shotgun (WGS) entry which is preliminary data.</text>
</comment>
<dbReference type="InterPro" id="IPR050194">
    <property type="entry name" value="Glycosyltransferase_grp1"/>
</dbReference>
<dbReference type="Pfam" id="PF13439">
    <property type="entry name" value="Glyco_transf_4"/>
    <property type="match status" value="1"/>
</dbReference>
<organism evidence="3 4">
    <name type="scientific">Mammaliicoccus vitulinus</name>
    <dbReference type="NCBI Taxonomy" id="71237"/>
    <lineage>
        <taxon>Bacteria</taxon>
        <taxon>Bacillati</taxon>
        <taxon>Bacillota</taxon>
        <taxon>Bacilli</taxon>
        <taxon>Bacillales</taxon>
        <taxon>Staphylococcaceae</taxon>
        <taxon>Mammaliicoccus</taxon>
    </lineage>
</organism>
<dbReference type="SUPFAM" id="SSF53756">
    <property type="entry name" value="UDP-Glycosyltransferase/glycogen phosphorylase"/>
    <property type="match status" value="1"/>
</dbReference>
<name>A0A2T4PUU6_9STAP</name>
<dbReference type="AlphaFoldDB" id="A0A2T4PUU6"/>
<dbReference type="InterPro" id="IPR028098">
    <property type="entry name" value="Glyco_trans_4-like_N"/>
</dbReference>